<dbReference type="SUPFAM" id="SSF56349">
    <property type="entry name" value="DNA breaking-rejoining enzymes"/>
    <property type="match status" value="1"/>
</dbReference>
<name>A0ABQ8ME48_LABRO</name>
<dbReference type="SUPFAM" id="SSF53098">
    <property type="entry name" value="Ribonuclease H-like"/>
    <property type="match status" value="1"/>
</dbReference>
<evidence type="ECO:0000313" key="7">
    <source>
        <dbReference type="EMBL" id="KAI2661161.1"/>
    </source>
</evidence>
<evidence type="ECO:0000256" key="3">
    <source>
        <dbReference type="ARBA" id="ARBA00022771"/>
    </source>
</evidence>
<evidence type="ECO:0000256" key="4">
    <source>
        <dbReference type="ARBA" id="ARBA00022833"/>
    </source>
</evidence>
<organism evidence="7 8">
    <name type="scientific">Labeo rohita</name>
    <name type="common">Indian major carp</name>
    <name type="synonym">Cyprinus rohita</name>
    <dbReference type="NCBI Taxonomy" id="84645"/>
    <lineage>
        <taxon>Eukaryota</taxon>
        <taxon>Metazoa</taxon>
        <taxon>Chordata</taxon>
        <taxon>Craniata</taxon>
        <taxon>Vertebrata</taxon>
        <taxon>Euteleostomi</taxon>
        <taxon>Actinopterygii</taxon>
        <taxon>Neopterygii</taxon>
        <taxon>Teleostei</taxon>
        <taxon>Ostariophysi</taxon>
        <taxon>Cypriniformes</taxon>
        <taxon>Cyprinidae</taxon>
        <taxon>Labeoninae</taxon>
        <taxon>Labeonini</taxon>
        <taxon>Labeo</taxon>
    </lineage>
</organism>
<dbReference type="InterPro" id="IPR012337">
    <property type="entry name" value="RNaseH-like_sf"/>
</dbReference>
<dbReference type="InterPro" id="IPR013762">
    <property type="entry name" value="Integrase-like_cat_sf"/>
</dbReference>
<protein>
    <submittedName>
        <fullName evidence="7">E3 SUMO-protein ligase ZBED1</fullName>
    </submittedName>
</protein>
<dbReference type="SUPFAM" id="SSF140996">
    <property type="entry name" value="Hermes dimerisation domain"/>
    <property type="match status" value="1"/>
</dbReference>
<comment type="caution">
    <text evidence="7">The sequence shown here is derived from an EMBL/GenBank/DDBJ whole genome shotgun (WGS) entry which is preliminary data.</text>
</comment>
<keyword evidence="3" id="KW-0863">Zinc-finger</keyword>
<dbReference type="InterPro" id="IPR011010">
    <property type="entry name" value="DNA_brk_join_enz"/>
</dbReference>
<reference evidence="7 8" key="1">
    <citation type="submission" date="2022-01" db="EMBL/GenBank/DDBJ databases">
        <title>A high-quality chromosome-level genome assembly of rohu carp, Labeo rohita.</title>
        <authorList>
            <person name="Arick M.A. II"/>
            <person name="Hsu C.-Y."/>
            <person name="Magbanua Z."/>
            <person name="Pechanova O."/>
            <person name="Grover C."/>
            <person name="Miller E."/>
            <person name="Thrash A."/>
            <person name="Ezzel L."/>
            <person name="Alam S."/>
            <person name="Benzie J."/>
            <person name="Hamilton M."/>
            <person name="Karsi A."/>
            <person name="Lawrence M.L."/>
            <person name="Peterson D.G."/>
        </authorList>
    </citation>
    <scope>NUCLEOTIDE SEQUENCE [LARGE SCALE GENOMIC DNA]</scope>
    <source>
        <strain evidence="8">BAU-BD-2019</strain>
        <tissue evidence="7">Blood</tissue>
    </source>
</reference>
<keyword evidence="4" id="KW-0862">Zinc</keyword>
<dbReference type="GO" id="GO:0016874">
    <property type="term" value="F:ligase activity"/>
    <property type="evidence" value="ECO:0007669"/>
    <property type="project" value="UniProtKB-KW"/>
</dbReference>
<evidence type="ECO:0000256" key="1">
    <source>
        <dbReference type="ARBA" id="ARBA00004123"/>
    </source>
</evidence>
<dbReference type="Gene3D" id="1.10.443.10">
    <property type="entry name" value="Intergrase catalytic core"/>
    <property type="match status" value="1"/>
</dbReference>
<evidence type="ECO:0000256" key="6">
    <source>
        <dbReference type="ARBA" id="ARBA00023242"/>
    </source>
</evidence>
<keyword evidence="6" id="KW-0539">Nucleus</keyword>
<dbReference type="Gene3D" id="1.10.10.1070">
    <property type="entry name" value="Zinc finger, BED domain-containing"/>
    <property type="match status" value="1"/>
</dbReference>
<evidence type="ECO:0000313" key="8">
    <source>
        <dbReference type="Proteomes" id="UP000830375"/>
    </source>
</evidence>
<keyword evidence="5" id="KW-0233">DNA recombination</keyword>
<accession>A0ABQ8ME48</accession>
<comment type="subcellular location">
    <subcellularLocation>
        <location evidence="1">Nucleus</location>
    </subcellularLocation>
</comment>
<dbReference type="InterPro" id="IPR052035">
    <property type="entry name" value="ZnF_BED_domain_contain"/>
</dbReference>
<dbReference type="Proteomes" id="UP000830375">
    <property type="component" value="Unassembled WGS sequence"/>
</dbReference>
<keyword evidence="7" id="KW-0436">Ligase</keyword>
<evidence type="ECO:0000256" key="5">
    <source>
        <dbReference type="ARBA" id="ARBA00023172"/>
    </source>
</evidence>
<dbReference type="PANTHER" id="PTHR46481">
    <property type="entry name" value="ZINC FINGER BED DOMAIN-CONTAINING PROTEIN 4"/>
    <property type="match status" value="1"/>
</dbReference>
<gene>
    <name evidence="7" type="ORF">H4Q32_006691</name>
</gene>
<sequence length="654" mass="72927">MTLRIPVWLRAQDSHHSFLGSGGEPASTANGGGRPSLSVAVSFWCHTRYVDRTRSFRRSEQLFVCQQKGNAVFNQSLAHWVVNAITLAYQCQGEPCPLGVRAHSTRSVASYYALAHGASLADICRAAGWATPNTSVRFINLCVEPASSRASFTPPGHGIMSQSTDASIPGIPGGPVIWLTGRWEGYVLSFICPDMLACQHLHLNHVTQFRIVAFSRGDPKYVSYDSPYFTTHLSSPLLIGSRKEFTVVLLKFRYYFHARLIRDGAEESDNSERSAQRSDLIIIQSVWNDMKKQNKPFFAFTAAFALGALAQNFSGSFAGRLDDDEIRSESGWGAKGEMEQGEQGGPMDGFNYKKNDDGTVNKYKVFCKICNKEFQFHRSCSSLRYHVNAKHAFAGPSSSASGLRQTTLDFRRPLTKSTSDNLTNTIAKWIAKDCRPISTVEDSGFMDVLQVASQDSSYKPPSRATVMMKIHKLYENEKEKRKEVLAQVNYIALTGDHWTSVSNNNYLGVTAHYISDTWELKSFALTILKTEERHFAEACKEQFLSVARKWDIEGKTTTIGTDSARNMVAAIRLTRYEHMNCVAHMLQRSVTESLADSGFVNALVKARKVVGHFKHSPANAAELQAQQVSLGKKQEPLIQDVMDVMSRPPFVSYR</sequence>
<evidence type="ECO:0000256" key="2">
    <source>
        <dbReference type="ARBA" id="ARBA00022723"/>
    </source>
</evidence>
<keyword evidence="8" id="KW-1185">Reference proteome</keyword>
<dbReference type="EMBL" id="JACTAM010000008">
    <property type="protein sequence ID" value="KAI2661161.1"/>
    <property type="molecule type" value="Genomic_DNA"/>
</dbReference>
<dbReference type="PANTHER" id="PTHR46481:SF10">
    <property type="entry name" value="ZINC FINGER BED DOMAIN-CONTAINING PROTEIN 39"/>
    <property type="match status" value="1"/>
</dbReference>
<keyword evidence="2" id="KW-0479">Metal-binding</keyword>
<proteinExistence type="predicted"/>